<dbReference type="InterPro" id="IPR011009">
    <property type="entry name" value="Kinase-like_dom_sf"/>
</dbReference>
<dbReference type="EMBL" id="JACGCM010000766">
    <property type="protein sequence ID" value="KAF6167101.1"/>
    <property type="molecule type" value="Genomic_DNA"/>
</dbReference>
<keyword evidence="2" id="KW-0067">ATP-binding</keyword>
<accession>A0A7J7NIL8</accession>
<organism evidence="4 5">
    <name type="scientific">Kingdonia uniflora</name>
    <dbReference type="NCBI Taxonomy" id="39325"/>
    <lineage>
        <taxon>Eukaryota</taxon>
        <taxon>Viridiplantae</taxon>
        <taxon>Streptophyta</taxon>
        <taxon>Embryophyta</taxon>
        <taxon>Tracheophyta</taxon>
        <taxon>Spermatophyta</taxon>
        <taxon>Magnoliopsida</taxon>
        <taxon>Ranunculales</taxon>
        <taxon>Circaeasteraceae</taxon>
        <taxon>Kingdonia</taxon>
    </lineage>
</organism>
<dbReference type="AlphaFoldDB" id="A0A7J7NIL8"/>
<comment type="caution">
    <text evidence="4">The sequence shown here is derived from an EMBL/GenBank/DDBJ whole genome shotgun (WGS) entry which is preliminary data.</text>
</comment>
<dbReference type="InterPro" id="IPR008271">
    <property type="entry name" value="Ser/Thr_kinase_AS"/>
</dbReference>
<evidence type="ECO:0000256" key="1">
    <source>
        <dbReference type="ARBA" id="ARBA00022741"/>
    </source>
</evidence>
<dbReference type="InterPro" id="IPR050528">
    <property type="entry name" value="L-type_Lectin-RKs"/>
</dbReference>
<evidence type="ECO:0000313" key="3">
    <source>
        <dbReference type="EMBL" id="KAF6156541.1"/>
    </source>
</evidence>
<name>A0A7J7NIL8_9MAGN</name>
<dbReference type="PROSITE" id="PS00108">
    <property type="entry name" value="PROTEIN_KINASE_ST"/>
    <property type="match status" value="1"/>
</dbReference>
<dbReference type="GO" id="GO:0005524">
    <property type="term" value="F:ATP binding"/>
    <property type="evidence" value="ECO:0007669"/>
    <property type="project" value="UniProtKB-KW"/>
</dbReference>
<evidence type="ECO:0000313" key="4">
    <source>
        <dbReference type="EMBL" id="KAF6167101.1"/>
    </source>
</evidence>
<evidence type="ECO:0008006" key="6">
    <source>
        <dbReference type="Google" id="ProtNLM"/>
    </source>
</evidence>
<keyword evidence="5" id="KW-1185">Reference proteome</keyword>
<proteinExistence type="predicted"/>
<dbReference type="OrthoDB" id="688481at2759"/>
<protein>
    <recommendedName>
        <fullName evidence="6">Protein kinase domain-containing protein</fullName>
    </recommendedName>
</protein>
<dbReference type="Gene3D" id="1.10.510.10">
    <property type="entry name" value="Transferase(Phosphotransferase) domain 1"/>
    <property type="match status" value="2"/>
</dbReference>
<dbReference type="SUPFAM" id="SSF56112">
    <property type="entry name" value="Protein kinase-like (PK-like)"/>
    <property type="match status" value="1"/>
</dbReference>
<gene>
    <name evidence="3" type="ORF">GIB67_025425</name>
    <name evidence="4" type="ORF">GIB67_041356</name>
</gene>
<dbReference type="Proteomes" id="UP000541444">
    <property type="component" value="Unassembled WGS sequence"/>
</dbReference>
<sequence length="230" mass="26302">MKIPILQPDFNIKYCVKQNSYFGFAASTWTYRSKIISGLASALHYLHNKYDKKVIHRDLKANNVMLDFNFNSRLGNAIRDSDIYDLRAVIHEVMCGRLPWAKTLGPHLPADWVWTLYCDGHILGPMDKRLENNYLGENAQGPLFLGLTYSHPITKEMPKMQTIIQIISGSLQVLYVPPLKPAFTWHVTAQTNDDTTSRIHITMPICSLLSLRGACSNELTVMEHLMFDIY</sequence>
<dbReference type="PANTHER" id="PTHR27007">
    <property type="match status" value="1"/>
</dbReference>
<dbReference type="EMBL" id="JACGCM010001327">
    <property type="protein sequence ID" value="KAF6156541.1"/>
    <property type="molecule type" value="Genomic_DNA"/>
</dbReference>
<keyword evidence="1" id="KW-0547">Nucleotide-binding</keyword>
<evidence type="ECO:0000256" key="2">
    <source>
        <dbReference type="ARBA" id="ARBA00022840"/>
    </source>
</evidence>
<evidence type="ECO:0000313" key="5">
    <source>
        <dbReference type="Proteomes" id="UP000541444"/>
    </source>
</evidence>
<reference evidence="4 5" key="1">
    <citation type="journal article" date="2020" name="IScience">
        <title>Genome Sequencing of the Endangered Kingdonia uniflora (Circaeasteraceae, Ranunculales) Reveals Potential Mechanisms of Evolutionary Specialization.</title>
        <authorList>
            <person name="Sun Y."/>
            <person name="Deng T."/>
            <person name="Zhang A."/>
            <person name="Moore M.J."/>
            <person name="Landis J.B."/>
            <person name="Lin N."/>
            <person name="Zhang H."/>
            <person name="Zhang X."/>
            <person name="Huang J."/>
            <person name="Zhang X."/>
            <person name="Sun H."/>
            <person name="Wang H."/>
        </authorList>
    </citation>
    <scope>NUCLEOTIDE SEQUENCE [LARGE SCALE GENOMIC DNA]</scope>
    <source>
        <strain evidence="4">TB1705</strain>
        <tissue evidence="4">Leaf</tissue>
    </source>
</reference>
<dbReference type="GO" id="GO:0004672">
    <property type="term" value="F:protein kinase activity"/>
    <property type="evidence" value="ECO:0007669"/>
    <property type="project" value="InterPro"/>
</dbReference>